<dbReference type="AlphaFoldDB" id="A0AAV4PUC5"/>
<feature type="compositionally biased region" description="Polar residues" evidence="1">
    <location>
        <begin position="112"/>
        <end position="124"/>
    </location>
</feature>
<reference evidence="2 3" key="1">
    <citation type="submission" date="2021-06" db="EMBL/GenBank/DDBJ databases">
        <title>Caerostris extrusa draft genome.</title>
        <authorList>
            <person name="Kono N."/>
            <person name="Arakawa K."/>
        </authorList>
    </citation>
    <scope>NUCLEOTIDE SEQUENCE [LARGE SCALE GENOMIC DNA]</scope>
</reference>
<evidence type="ECO:0000313" key="3">
    <source>
        <dbReference type="Proteomes" id="UP001054945"/>
    </source>
</evidence>
<dbReference type="EMBL" id="BPLR01005209">
    <property type="protein sequence ID" value="GIY00637.1"/>
    <property type="molecule type" value="Genomic_DNA"/>
</dbReference>
<feature type="region of interest" description="Disordered" evidence="1">
    <location>
        <begin position="53"/>
        <end position="145"/>
    </location>
</feature>
<name>A0AAV4PUC5_CAEEX</name>
<dbReference type="Proteomes" id="UP001054945">
    <property type="component" value="Unassembled WGS sequence"/>
</dbReference>
<comment type="caution">
    <text evidence="2">The sequence shown here is derived from an EMBL/GenBank/DDBJ whole genome shotgun (WGS) entry which is preliminary data.</text>
</comment>
<sequence length="145" mass="16096">MAMVIIIRPELICIHEDATSHNHQVRIIKTTSLMSLGLNVFPIPRHIYQHPTRGRRTFSDGSPIRQTLIKTPTPAKGVGGGGQGNSSLPPPPTATIPSSAVFMKSWGREKLTTQNEQNLSTTTAHTERSLLSPKRGQEEKKQRRR</sequence>
<gene>
    <name evidence="2" type="ORF">CEXT_240201</name>
</gene>
<evidence type="ECO:0000313" key="2">
    <source>
        <dbReference type="EMBL" id="GIY00637.1"/>
    </source>
</evidence>
<organism evidence="2 3">
    <name type="scientific">Caerostris extrusa</name>
    <name type="common">Bark spider</name>
    <name type="synonym">Caerostris bankana</name>
    <dbReference type="NCBI Taxonomy" id="172846"/>
    <lineage>
        <taxon>Eukaryota</taxon>
        <taxon>Metazoa</taxon>
        <taxon>Ecdysozoa</taxon>
        <taxon>Arthropoda</taxon>
        <taxon>Chelicerata</taxon>
        <taxon>Arachnida</taxon>
        <taxon>Araneae</taxon>
        <taxon>Araneomorphae</taxon>
        <taxon>Entelegynae</taxon>
        <taxon>Araneoidea</taxon>
        <taxon>Araneidae</taxon>
        <taxon>Caerostris</taxon>
    </lineage>
</organism>
<keyword evidence="3" id="KW-1185">Reference proteome</keyword>
<feature type="compositionally biased region" description="Basic and acidic residues" evidence="1">
    <location>
        <begin position="135"/>
        <end position="145"/>
    </location>
</feature>
<protein>
    <submittedName>
        <fullName evidence="2">Uncharacterized protein</fullName>
    </submittedName>
</protein>
<accession>A0AAV4PUC5</accession>
<evidence type="ECO:0000256" key="1">
    <source>
        <dbReference type="SAM" id="MobiDB-lite"/>
    </source>
</evidence>
<proteinExistence type="predicted"/>